<dbReference type="InterPro" id="IPR047263">
    <property type="entry name" value="HNL-like_cupin"/>
</dbReference>
<dbReference type="InterPro" id="IPR029032">
    <property type="entry name" value="AhpD-like"/>
</dbReference>
<dbReference type="PANTHER" id="PTHR43698:SF1">
    <property type="entry name" value="BLL4564 PROTEIN"/>
    <property type="match status" value="1"/>
</dbReference>
<proteinExistence type="predicted"/>
<feature type="domain" description="Carboxymuconolactone decarboxylase-like" evidence="1">
    <location>
        <begin position="138"/>
        <end position="197"/>
    </location>
</feature>
<evidence type="ECO:0000259" key="1">
    <source>
        <dbReference type="Pfam" id="PF02627"/>
    </source>
</evidence>
<organism evidence="3 4">
    <name type="scientific">Kaistella solincola</name>
    <dbReference type="NCBI Taxonomy" id="510955"/>
    <lineage>
        <taxon>Bacteria</taxon>
        <taxon>Pseudomonadati</taxon>
        <taxon>Bacteroidota</taxon>
        <taxon>Flavobacteriia</taxon>
        <taxon>Flavobacteriales</taxon>
        <taxon>Weeksellaceae</taxon>
        <taxon>Chryseobacterium group</taxon>
        <taxon>Kaistella</taxon>
    </lineage>
</organism>
<dbReference type="CDD" id="cd02233">
    <property type="entry name" value="cupin_HNL-like"/>
    <property type="match status" value="1"/>
</dbReference>
<comment type="caution">
    <text evidence="3">The sequence shown here is derived from an EMBL/GenBank/DDBJ whole genome shotgun (WGS) entry which is preliminary data.</text>
</comment>
<dbReference type="InterPro" id="IPR014710">
    <property type="entry name" value="RmlC-like_jellyroll"/>
</dbReference>
<dbReference type="InterPro" id="IPR013096">
    <property type="entry name" value="Cupin_2"/>
</dbReference>
<name>A0ABR4ZTX8_9FLAO</name>
<dbReference type="SUPFAM" id="SSF51182">
    <property type="entry name" value="RmlC-like cupins"/>
    <property type="match status" value="1"/>
</dbReference>
<dbReference type="SUPFAM" id="SSF69118">
    <property type="entry name" value="AhpD-like"/>
    <property type="match status" value="1"/>
</dbReference>
<evidence type="ECO:0000313" key="4">
    <source>
        <dbReference type="Proteomes" id="UP000031275"/>
    </source>
</evidence>
<feature type="domain" description="Carboxymuconolactone decarboxylase-like" evidence="1">
    <location>
        <begin position="9"/>
        <end position="77"/>
    </location>
</feature>
<gene>
    <name evidence="3" type="ORF">OA84_04050</name>
</gene>
<evidence type="ECO:0008006" key="5">
    <source>
        <dbReference type="Google" id="ProtNLM"/>
    </source>
</evidence>
<evidence type="ECO:0000259" key="2">
    <source>
        <dbReference type="Pfam" id="PF07883"/>
    </source>
</evidence>
<feature type="domain" description="Cupin type-2" evidence="2">
    <location>
        <begin position="272"/>
        <end position="338"/>
    </location>
</feature>
<dbReference type="Pfam" id="PF07883">
    <property type="entry name" value="Cupin_2"/>
    <property type="match status" value="1"/>
</dbReference>
<sequence length="363" mass="39911">MEFNAQLNANKSDTLDKRQKSIIPIAAFAAKGDLTELKQALNDGLDAGLSINETKELLVHLYAYAGFPRSLNAISTLEAVVLERRQKGINDVHGKESSKIIETKNKFNRGKEVQTKLTGSTTTGAPQKFVPIIDVFLKEHLFADIFSRDALDWKTREIVTISVLATLGGTENQLRSHFNVGLNTGLTEQQLKNIVSVIQTKVGEKEGRKADIVLQSVLNKTTNISSSESNYISTNTVFPKGTKISNNNFTGTAWLHMLVPGDSTFNTSIGNVTFEPGARTKWHYHPGGQLLLITSGKGRYGEKGKAVRELNKGDVIKCDPNIVHWHGAAPDSEMSHLAIGTNTDRAPVVWLQQVSDEEYSTPR</sequence>
<reference evidence="3 4" key="1">
    <citation type="submission" date="2014-10" db="EMBL/GenBank/DDBJ databases">
        <title>Kaistella solincola genome.</title>
        <authorList>
            <person name="Newman J.D."/>
        </authorList>
    </citation>
    <scope>NUCLEOTIDE SEQUENCE [LARGE SCALE GENOMIC DNA]</scope>
    <source>
        <strain evidence="3 4">DSM 22468</strain>
    </source>
</reference>
<evidence type="ECO:0000313" key="3">
    <source>
        <dbReference type="EMBL" id="KIA84743.1"/>
    </source>
</evidence>
<dbReference type="PANTHER" id="PTHR43698">
    <property type="entry name" value="RIBD C-TERMINAL DOMAIN CONTAINING PROTEIN"/>
    <property type="match status" value="1"/>
</dbReference>
<accession>A0ABR4ZTX8</accession>
<dbReference type="EMBL" id="JSYK01000002">
    <property type="protein sequence ID" value="KIA84743.1"/>
    <property type="molecule type" value="Genomic_DNA"/>
</dbReference>
<dbReference type="Gene3D" id="1.20.1290.10">
    <property type="entry name" value="AhpD-like"/>
    <property type="match status" value="1"/>
</dbReference>
<dbReference type="Pfam" id="PF02627">
    <property type="entry name" value="CMD"/>
    <property type="match status" value="2"/>
</dbReference>
<dbReference type="Proteomes" id="UP000031275">
    <property type="component" value="Unassembled WGS sequence"/>
</dbReference>
<keyword evidence="4" id="KW-1185">Reference proteome</keyword>
<dbReference type="InterPro" id="IPR003779">
    <property type="entry name" value="CMD-like"/>
</dbReference>
<protein>
    <recommendedName>
        <fullName evidence="5">Cupin domain-containing protein</fullName>
    </recommendedName>
</protein>
<dbReference type="Gene3D" id="2.60.120.10">
    <property type="entry name" value="Jelly Rolls"/>
    <property type="match status" value="1"/>
</dbReference>
<dbReference type="InterPro" id="IPR011051">
    <property type="entry name" value="RmlC_Cupin_sf"/>
</dbReference>